<comment type="catalytic activity">
    <reaction evidence="3 6">
        <text>RX + glutathione = an S-substituted glutathione + a halide anion + H(+)</text>
        <dbReference type="Rhea" id="RHEA:16437"/>
        <dbReference type="ChEBI" id="CHEBI:15378"/>
        <dbReference type="ChEBI" id="CHEBI:16042"/>
        <dbReference type="ChEBI" id="CHEBI:17792"/>
        <dbReference type="ChEBI" id="CHEBI:57925"/>
        <dbReference type="ChEBI" id="CHEBI:90779"/>
        <dbReference type="EC" id="2.5.1.18"/>
    </reaction>
</comment>
<dbReference type="Pfam" id="PF14497">
    <property type="entry name" value="GST_C_3"/>
    <property type="match status" value="1"/>
</dbReference>
<evidence type="ECO:0000256" key="6">
    <source>
        <dbReference type="RuleBase" id="RU368071"/>
    </source>
</evidence>
<evidence type="ECO:0000256" key="1">
    <source>
        <dbReference type="ARBA" id="ARBA00011067"/>
    </source>
</evidence>
<dbReference type="CDD" id="cd03055">
    <property type="entry name" value="GST_N_Omega"/>
    <property type="match status" value="1"/>
</dbReference>
<evidence type="ECO:0000256" key="4">
    <source>
        <dbReference type="ARBA" id="ARBA00048353"/>
    </source>
</evidence>
<dbReference type="EC" id="1.8.5.1" evidence="6"/>
<evidence type="ECO:0000256" key="5">
    <source>
        <dbReference type="ARBA" id="ARBA00049544"/>
    </source>
</evidence>
<dbReference type="GO" id="GO:0045174">
    <property type="term" value="F:glutathione dehydrogenase (ascorbate) activity"/>
    <property type="evidence" value="ECO:0007669"/>
    <property type="project" value="UniProtKB-UniRule"/>
</dbReference>
<dbReference type="EMBL" id="OW240922">
    <property type="protein sequence ID" value="CAH2322424.1"/>
    <property type="molecule type" value="Genomic_DNA"/>
</dbReference>
<dbReference type="FunFam" id="1.20.1050.10:FF:000009">
    <property type="entry name" value="Glutathione S-transferase omega-1"/>
    <property type="match status" value="1"/>
</dbReference>
<name>A0AAD1TEB2_PELCU</name>
<dbReference type="PROSITE" id="PS50404">
    <property type="entry name" value="GST_NTER"/>
    <property type="match status" value="1"/>
</dbReference>
<keyword evidence="10" id="KW-1185">Reference proteome</keyword>
<dbReference type="GO" id="GO:0050610">
    <property type="term" value="F:methylarsonate reductase activity"/>
    <property type="evidence" value="ECO:0007669"/>
    <property type="project" value="UniProtKB-UniRule"/>
</dbReference>
<dbReference type="InterPro" id="IPR050983">
    <property type="entry name" value="GST_Omega/HSP26"/>
</dbReference>
<dbReference type="EC" id="1.20.4.2" evidence="6"/>
<protein>
    <recommendedName>
        <fullName evidence="6">Glutathione S-transferase omega</fullName>
        <shortName evidence="6">GSTO</shortName>
        <ecNumber evidence="6">1.20.4.2</ecNumber>
        <ecNumber evidence="6">1.8.5.1</ecNumber>
        <ecNumber evidence="6">2.5.1.18</ecNumber>
    </recommendedName>
    <alternativeName>
        <fullName evidence="6">Glutathione-dependent dehydroascorbate reductase</fullName>
    </alternativeName>
    <alternativeName>
        <fullName evidence="6">Monomethylarsonic acid reductase</fullName>
    </alternativeName>
</protein>
<comment type="catalytic activity">
    <reaction evidence="5 6">
        <text>L-dehydroascorbate + 2 glutathione = glutathione disulfide + L-ascorbate</text>
        <dbReference type="Rhea" id="RHEA:24424"/>
        <dbReference type="ChEBI" id="CHEBI:38290"/>
        <dbReference type="ChEBI" id="CHEBI:57925"/>
        <dbReference type="ChEBI" id="CHEBI:58297"/>
        <dbReference type="ChEBI" id="CHEBI:58539"/>
        <dbReference type="EC" id="1.8.5.1"/>
    </reaction>
</comment>
<dbReference type="InterPro" id="IPR036249">
    <property type="entry name" value="Thioredoxin-like_sf"/>
</dbReference>
<evidence type="ECO:0000313" key="10">
    <source>
        <dbReference type="Proteomes" id="UP001295444"/>
    </source>
</evidence>
<evidence type="ECO:0000259" key="8">
    <source>
        <dbReference type="PROSITE" id="PS50405"/>
    </source>
</evidence>
<dbReference type="PANTHER" id="PTHR43968:SF6">
    <property type="entry name" value="GLUTATHIONE S-TRANSFERASE OMEGA"/>
    <property type="match status" value="1"/>
</dbReference>
<dbReference type="InterPro" id="IPR005442">
    <property type="entry name" value="GST_omega"/>
</dbReference>
<dbReference type="FunFam" id="3.40.30.10:FF:000123">
    <property type="entry name" value="Glutathione transferase o1"/>
    <property type="match status" value="1"/>
</dbReference>
<evidence type="ECO:0000256" key="3">
    <source>
        <dbReference type="ARBA" id="ARBA00047960"/>
    </source>
</evidence>
<accession>A0AAD1TEB2</accession>
<dbReference type="EC" id="2.5.1.18" evidence="6"/>
<comment type="function">
    <text evidence="6">Exhibits glutathione-dependent thiol transferase activity. Has high dehydroascorbate reductase activity and may contribute to the recycling of ascorbic acid. Participates in the biotransformation of inorganic arsenic and reduces monomethylarsonic acid (MMA).</text>
</comment>
<gene>
    <name evidence="9" type="ORF">PECUL_23A018022</name>
</gene>
<dbReference type="PRINTS" id="PR01625">
    <property type="entry name" value="GSTRNSFRASEO"/>
</dbReference>
<comment type="similarity">
    <text evidence="1 6">Belongs to the GST superfamily. Omega family.</text>
</comment>
<dbReference type="InterPro" id="IPR010987">
    <property type="entry name" value="Glutathione-S-Trfase_C-like"/>
</dbReference>
<dbReference type="GO" id="GO:0005737">
    <property type="term" value="C:cytoplasm"/>
    <property type="evidence" value="ECO:0007669"/>
    <property type="project" value="InterPro"/>
</dbReference>
<dbReference type="GO" id="GO:0004364">
    <property type="term" value="F:glutathione transferase activity"/>
    <property type="evidence" value="ECO:0007669"/>
    <property type="project" value="UniProtKB-UniRule"/>
</dbReference>
<dbReference type="AlphaFoldDB" id="A0AAD1TEB2"/>
<comment type="catalytic activity">
    <reaction evidence="4 6">
        <text>methylarsonate + 2 glutathione + H(+) = methylarsonous acid + glutathione disulfide + H2O</text>
        <dbReference type="Rhea" id="RHEA:15969"/>
        <dbReference type="ChEBI" id="CHEBI:15377"/>
        <dbReference type="ChEBI" id="CHEBI:15378"/>
        <dbReference type="ChEBI" id="CHEBI:17826"/>
        <dbReference type="ChEBI" id="CHEBI:33409"/>
        <dbReference type="ChEBI" id="CHEBI:57925"/>
        <dbReference type="ChEBI" id="CHEBI:58297"/>
        <dbReference type="EC" id="1.20.4.2"/>
    </reaction>
</comment>
<dbReference type="Pfam" id="PF13417">
    <property type="entry name" value="GST_N_3"/>
    <property type="match status" value="1"/>
</dbReference>
<evidence type="ECO:0000256" key="2">
    <source>
        <dbReference type="ARBA" id="ARBA00023002"/>
    </source>
</evidence>
<dbReference type="EMBL" id="OW240922">
    <property type="protein sequence ID" value="CAH2322425.1"/>
    <property type="molecule type" value="Genomic_DNA"/>
</dbReference>
<dbReference type="GO" id="GO:0006749">
    <property type="term" value="P:glutathione metabolic process"/>
    <property type="evidence" value="ECO:0007669"/>
    <property type="project" value="UniProtKB-UniRule"/>
</dbReference>
<dbReference type="PROSITE" id="PS50405">
    <property type="entry name" value="GST_CTER"/>
    <property type="match status" value="1"/>
</dbReference>
<organism evidence="9 10">
    <name type="scientific">Pelobates cultripes</name>
    <name type="common">Western spadefoot toad</name>
    <dbReference type="NCBI Taxonomy" id="61616"/>
    <lineage>
        <taxon>Eukaryota</taxon>
        <taxon>Metazoa</taxon>
        <taxon>Chordata</taxon>
        <taxon>Craniata</taxon>
        <taxon>Vertebrata</taxon>
        <taxon>Euteleostomi</taxon>
        <taxon>Amphibia</taxon>
        <taxon>Batrachia</taxon>
        <taxon>Anura</taxon>
        <taxon>Pelobatoidea</taxon>
        <taxon>Pelobatidae</taxon>
        <taxon>Pelobates</taxon>
    </lineage>
</organism>
<dbReference type="InterPro" id="IPR040079">
    <property type="entry name" value="Glutathione_S-Trfase"/>
</dbReference>
<dbReference type="InterPro" id="IPR004045">
    <property type="entry name" value="Glutathione_S-Trfase_N"/>
</dbReference>
<keyword evidence="6" id="KW-0808">Transferase</keyword>
<reference evidence="9" key="1">
    <citation type="submission" date="2022-03" db="EMBL/GenBank/DDBJ databases">
        <authorList>
            <person name="Alioto T."/>
            <person name="Alioto T."/>
            <person name="Gomez Garrido J."/>
        </authorList>
    </citation>
    <scope>NUCLEOTIDE SEQUENCE</scope>
</reference>
<dbReference type="SUPFAM" id="SSF47616">
    <property type="entry name" value="GST C-terminal domain-like"/>
    <property type="match status" value="1"/>
</dbReference>
<dbReference type="Gene3D" id="3.40.30.10">
    <property type="entry name" value="Glutaredoxin"/>
    <property type="match status" value="1"/>
</dbReference>
<evidence type="ECO:0000313" key="9">
    <source>
        <dbReference type="EMBL" id="CAH2322424.1"/>
    </source>
</evidence>
<keyword evidence="2 6" id="KW-0560">Oxidoreductase</keyword>
<dbReference type="SFLD" id="SFLDG00358">
    <property type="entry name" value="Main_(cytGST)"/>
    <property type="match status" value="1"/>
</dbReference>
<dbReference type="SFLD" id="SFLDS00019">
    <property type="entry name" value="Glutathione_Transferase_(cytos"/>
    <property type="match status" value="1"/>
</dbReference>
<dbReference type="PANTHER" id="PTHR43968">
    <property type="match status" value="1"/>
</dbReference>
<dbReference type="SUPFAM" id="SSF52833">
    <property type="entry name" value="Thioredoxin-like"/>
    <property type="match status" value="1"/>
</dbReference>
<proteinExistence type="inferred from homology"/>
<evidence type="ECO:0000259" key="7">
    <source>
        <dbReference type="PROSITE" id="PS50404"/>
    </source>
</evidence>
<dbReference type="InterPro" id="IPR036282">
    <property type="entry name" value="Glutathione-S-Trfase_C_sf"/>
</dbReference>
<feature type="domain" description="GST N-terminal" evidence="7">
    <location>
        <begin position="21"/>
        <end position="100"/>
    </location>
</feature>
<feature type="domain" description="GST C-terminal" evidence="8">
    <location>
        <begin position="105"/>
        <end position="225"/>
    </location>
</feature>
<dbReference type="Gene3D" id="1.20.1050.10">
    <property type="match status" value="1"/>
</dbReference>
<sequence length="241" mass="27254">MTGSQKSLGKGSPAPGPVPEGNLRLYSMRFCPFAQRARLVLSAKGIKHEVININLKSKPDWFLEKVPSGCVPAVELSNGVVIFESPIVCDFLDEAYPGKKLTPADPIKKAKEKMILEFYNGVTTLLYKIFGAQQEKKDVAELKTELLSKLQKLQQILIKKKTPYFGGESLTMIDYMLYPWFERFVVFGVEDIFSQTPELKKWYNLMLKDPAVKGTFTPPEVLQEFFKLYVQGNINAVDYGL</sequence>
<dbReference type="Proteomes" id="UP001295444">
    <property type="component" value="Chromosome 11"/>
</dbReference>
<dbReference type="InterPro" id="IPR004046">
    <property type="entry name" value="GST_C"/>
</dbReference>